<accession>A0AAN4W229</accession>
<dbReference type="Proteomes" id="UP001310022">
    <property type="component" value="Unassembled WGS sequence"/>
</dbReference>
<dbReference type="PROSITE" id="PS51257">
    <property type="entry name" value="PROKAR_LIPOPROTEIN"/>
    <property type="match status" value="1"/>
</dbReference>
<feature type="site" description="Important for catalytic activity, responsible for pKa modulation of the active site Glu and correct orientation of both the proton donor and substrate" evidence="6">
    <location>
        <position position="168"/>
    </location>
</feature>
<dbReference type="Gene3D" id="2.115.10.20">
    <property type="entry name" value="Glycosyl hydrolase domain, family 43"/>
    <property type="match status" value="1"/>
</dbReference>
<keyword evidence="8" id="KW-0732">Signal</keyword>
<keyword evidence="2" id="KW-0858">Xylan degradation</keyword>
<dbReference type="InterPro" id="IPR006710">
    <property type="entry name" value="Glyco_hydro_43"/>
</dbReference>
<evidence type="ECO:0000256" key="5">
    <source>
        <dbReference type="ARBA" id="ARBA00023295"/>
    </source>
</evidence>
<evidence type="ECO:0000313" key="10">
    <source>
        <dbReference type="Proteomes" id="UP001310022"/>
    </source>
</evidence>
<dbReference type="PANTHER" id="PTHR43772:SF2">
    <property type="entry name" value="PUTATIVE (AFU_ORTHOLOGUE AFUA_2G04480)-RELATED"/>
    <property type="match status" value="1"/>
</dbReference>
<feature type="signal peptide" evidence="8">
    <location>
        <begin position="1"/>
        <end position="22"/>
    </location>
</feature>
<reference evidence="9 10" key="1">
    <citation type="submission" date="2021-12" db="EMBL/GenBank/DDBJ databases">
        <title>Genome sequencing of bacteria with rrn-lacking chromosome and rrn-plasmid.</title>
        <authorList>
            <person name="Anda M."/>
            <person name="Iwasaki W."/>
        </authorList>
    </citation>
    <scope>NUCLEOTIDE SEQUENCE [LARGE SCALE GENOMIC DNA]</scope>
    <source>
        <strain evidence="9 10">NBRC 15940</strain>
    </source>
</reference>
<evidence type="ECO:0000256" key="8">
    <source>
        <dbReference type="SAM" id="SignalP"/>
    </source>
</evidence>
<dbReference type="GO" id="GO:0004553">
    <property type="term" value="F:hydrolase activity, hydrolyzing O-glycosyl compounds"/>
    <property type="evidence" value="ECO:0007669"/>
    <property type="project" value="InterPro"/>
</dbReference>
<dbReference type="PANTHER" id="PTHR43772">
    <property type="entry name" value="ENDO-1,4-BETA-XYLANASE"/>
    <property type="match status" value="1"/>
</dbReference>
<evidence type="ECO:0000256" key="4">
    <source>
        <dbReference type="ARBA" id="ARBA00023277"/>
    </source>
</evidence>
<dbReference type="CDD" id="cd08990">
    <property type="entry name" value="GH43_AXH_like"/>
    <property type="match status" value="1"/>
</dbReference>
<dbReference type="EMBL" id="BQKE01000002">
    <property type="protein sequence ID" value="GJM62882.1"/>
    <property type="molecule type" value="Genomic_DNA"/>
</dbReference>
<keyword evidence="3 7" id="KW-0378">Hydrolase</keyword>
<dbReference type="GO" id="GO:0045493">
    <property type="term" value="P:xylan catabolic process"/>
    <property type="evidence" value="ECO:0007669"/>
    <property type="project" value="UniProtKB-KW"/>
</dbReference>
<evidence type="ECO:0000313" key="9">
    <source>
        <dbReference type="EMBL" id="GJM62882.1"/>
    </source>
</evidence>
<organism evidence="9 10">
    <name type="scientific">Persicobacter diffluens</name>
    <dbReference type="NCBI Taxonomy" id="981"/>
    <lineage>
        <taxon>Bacteria</taxon>
        <taxon>Pseudomonadati</taxon>
        <taxon>Bacteroidota</taxon>
        <taxon>Cytophagia</taxon>
        <taxon>Cytophagales</taxon>
        <taxon>Persicobacteraceae</taxon>
        <taxon>Persicobacter</taxon>
    </lineage>
</organism>
<dbReference type="Pfam" id="PF04616">
    <property type="entry name" value="Glyco_hydro_43"/>
    <property type="match status" value="1"/>
</dbReference>
<name>A0AAN4W229_9BACT</name>
<dbReference type="SUPFAM" id="SSF75005">
    <property type="entry name" value="Arabinanase/levansucrase/invertase"/>
    <property type="match status" value="1"/>
</dbReference>
<comment type="similarity">
    <text evidence="1 7">Belongs to the glycosyl hydrolase 43 family.</text>
</comment>
<sequence length="461" mass="52563">MIQKIWSAGLLMLGLASCGTSSQPVQTDSSIPGFNPNAISVNSIAPDRGLADPHVLIVNDTLYAMCGHDRDWNIVDYCQMDRWELWSSVNLKDWEHQLNILPTQTYIGDLPNCWAGDLATKDGKYYWYFSNRNINTGVMVAPSMQGPWEDALGKPLLPEGLTSTKSYDPEVFEENGEHFIIFGAGQYYIAKLGEDMLSLAEEPQKLMIYNEDGSRKPTGDKPTLFKRGDWYYLSWGFRYSMSKNIRGPYTFKGEFIDGGHGCAFEWKGQWYTMQENHETNAFYRGVQIRPLYFNDDHTVYIPENNFEYPLPGRIYNFEHSTQGWRSEHATAVNRNESANTLFGTSASEGAIIASTPFIHTPIHLCEQVKIVTKNLSGTKSIKLALNGYDDPKRFTRVAPKKVDWDQEEWITAEVKQGDGWQEIIIPLSRFMTRKQHLHQIGLQPVPDQTNADWEIQSVIVE</sequence>
<dbReference type="InterPro" id="IPR023296">
    <property type="entry name" value="Glyco_hydro_beta-prop_sf"/>
</dbReference>
<dbReference type="InterPro" id="IPR052176">
    <property type="entry name" value="Glycosyl_Hydrlase_43_Enz"/>
</dbReference>
<evidence type="ECO:0008006" key="11">
    <source>
        <dbReference type="Google" id="ProtNLM"/>
    </source>
</evidence>
<evidence type="ECO:0000256" key="7">
    <source>
        <dbReference type="RuleBase" id="RU361187"/>
    </source>
</evidence>
<evidence type="ECO:0000256" key="6">
    <source>
        <dbReference type="PIRSR" id="PIRSR606710-2"/>
    </source>
</evidence>
<keyword evidence="2" id="KW-0624">Polysaccharide degradation</keyword>
<feature type="chain" id="PRO_5042986617" description="Beta-xylosidase" evidence="8">
    <location>
        <begin position="23"/>
        <end position="461"/>
    </location>
</feature>
<evidence type="ECO:0000256" key="3">
    <source>
        <dbReference type="ARBA" id="ARBA00022801"/>
    </source>
</evidence>
<keyword evidence="5 7" id="KW-0326">Glycosidase</keyword>
<protein>
    <recommendedName>
        <fullName evidence="11">Beta-xylosidase</fullName>
    </recommendedName>
</protein>
<evidence type="ECO:0000256" key="1">
    <source>
        <dbReference type="ARBA" id="ARBA00009865"/>
    </source>
</evidence>
<evidence type="ECO:0000256" key="2">
    <source>
        <dbReference type="ARBA" id="ARBA00022651"/>
    </source>
</evidence>
<dbReference type="AlphaFoldDB" id="A0AAN4W229"/>
<dbReference type="RefSeq" id="WP_338238111.1">
    <property type="nucleotide sequence ID" value="NZ_BQKE01000002.1"/>
</dbReference>
<gene>
    <name evidence="9" type="ORF">PEDI_34340</name>
</gene>
<keyword evidence="4" id="KW-0119">Carbohydrate metabolism</keyword>
<keyword evidence="10" id="KW-1185">Reference proteome</keyword>
<comment type="caution">
    <text evidence="9">The sequence shown here is derived from an EMBL/GenBank/DDBJ whole genome shotgun (WGS) entry which is preliminary data.</text>
</comment>
<proteinExistence type="inferred from homology"/>